<dbReference type="Pfam" id="PF08463">
    <property type="entry name" value="EcoEI_R_C"/>
    <property type="match status" value="1"/>
</dbReference>
<dbReference type="EMBL" id="JBGUBD010000014">
    <property type="protein sequence ID" value="MFA9480026.1"/>
    <property type="molecule type" value="Genomic_DNA"/>
</dbReference>
<dbReference type="InterPro" id="IPR013670">
    <property type="entry name" value="EcoEI_R_C_dom"/>
</dbReference>
<evidence type="ECO:0000259" key="1">
    <source>
        <dbReference type="Pfam" id="PF08463"/>
    </source>
</evidence>
<comment type="caution">
    <text evidence="2">The sequence shown here is derived from an EMBL/GenBank/DDBJ whole genome shotgun (WGS) entry which is preliminary data.</text>
</comment>
<accession>A0ABV4UB32</accession>
<organism evidence="2 3">
    <name type="scientific">Natronomicrosphaera hydrolytica</name>
    <dbReference type="NCBI Taxonomy" id="3242702"/>
    <lineage>
        <taxon>Bacteria</taxon>
        <taxon>Pseudomonadati</taxon>
        <taxon>Planctomycetota</taxon>
        <taxon>Phycisphaerae</taxon>
        <taxon>Phycisphaerales</taxon>
        <taxon>Phycisphaeraceae</taxon>
        <taxon>Natronomicrosphaera</taxon>
    </lineage>
</organism>
<name>A0ABV4UB32_9BACT</name>
<evidence type="ECO:0000313" key="2">
    <source>
        <dbReference type="EMBL" id="MFA9480026.1"/>
    </source>
</evidence>
<dbReference type="Proteomes" id="UP001575105">
    <property type="component" value="Unassembled WGS sequence"/>
</dbReference>
<feature type="domain" description="EcoEI R protein C-terminal" evidence="1">
    <location>
        <begin position="82"/>
        <end position="173"/>
    </location>
</feature>
<proteinExistence type="predicted"/>
<reference evidence="2 3" key="1">
    <citation type="submission" date="2024-08" db="EMBL/GenBank/DDBJ databases">
        <title>Whole-genome sequencing of halo(alkali)philic microorganisms from hypersaline lakes.</title>
        <authorList>
            <person name="Sorokin D.Y."/>
            <person name="Merkel A.Y."/>
            <person name="Messina E."/>
            <person name="Yakimov M."/>
        </authorList>
    </citation>
    <scope>NUCLEOTIDE SEQUENCE [LARGE SCALE GENOMIC DNA]</scope>
    <source>
        <strain evidence="2 3">AB-hyl4</strain>
    </source>
</reference>
<gene>
    <name evidence="2" type="ORF">ACERK3_17245</name>
</gene>
<keyword evidence="3" id="KW-1185">Reference proteome</keyword>
<protein>
    <submittedName>
        <fullName evidence="2">Type I restriction-modification enzyme R subunit C-terminal domain-containing protein</fullName>
    </submittedName>
</protein>
<sequence>MASIWKSWSDRSCGCDELNDQQLEEIEREFARQALKPFHNPRLREAVLTASQQSTEQVIDEISRDQLLDAGYSAAAKEKAQTLVSHFRQFIDEHKDEIEALKLLYSQPHRAGLRYGQVKELARALRQPPLSLNTDHPEQPLWQAYHALEPDKVRGQNKALVDLIALVRHAIEPATPLSILPGRSLIRDYYPPPSRWIDQTSNVTRIVNHDAILARIMHGPIEKTAFVCSNSVTTTEFDPHGGR</sequence>
<dbReference type="RefSeq" id="WP_425346951.1">
    <property type="nucleotide sequence ID" value="NZ_JBGUBD010000014.1"/>
</dbReference>
<evidence type="ECO:0000313" key="3">
    <source>
        <dbReference type="Proteomes" id="UP001575105"/>
    </source>
</evidence>